<comment type="caution">
    <text evidence="2">The sequence shown here is derived from an EMBL/GenBank/DDBJ whole genome shotgun (WGS) entry which is preliminary data.</text>
</comment>
<feature type="non-terminal residue" evidence="2">
    <location>
        <position position="1"/>
    </location>
</feature>
<evidence type="ECO:0000256" key="1">
    <source>
        <dbReference type="SAM" id="MobiDB-lite"/>
    </source>
</evidence>
<organism evidence="2">
    <name type="scientific">marine sediment metagenome</name>
    <dbReference type="NCBI Taxonomy" id="412755"/>
    <lineage>
        <taxon>unclassified sequences</taxon>
        <taxon>metagenomes</taxon>
        <taxon>ecological metagenomes</taxon>
    </lineage>
</organism>
<name>X0ZSJ4_9ZZZZ</name>
<evidence type="ECO:0000313" key="2">
    <source>
        <dbReference type="EMBL" id="GAG60967.1"/>
    </source>
</evidence>
<dbReference type="EMBL" id="BART01002395">
    <property type="protein sequence ID" value="GAG60967.1"/>
    <property type="molecule type" value="Genomic_DNA"/>
</dbReference>
<reference evidence="2" key="1">
    <citation type="journal article" date="2014" name="Front. Microbiol.">
        <title>High frequency of phylogenetically diverse reductive dehalogenase-homologous genes in deep subseafloor sedimentary metagenomes.</title>
        <authorList>
            <person name="Kawai M."/>
            <person name="Futagami T."/>
            <person name="Toyoda A."/>
            <person name="Takaki Y."/>
            <person name="Nishi S."/>
            <person name="Hori S."/>
            <person name="Arai W."/>
            <person name="Tsubouchi T."/>
            <person name="Morono Y."/>
            <person name="Uchiyama I."/>
            <person name="Ito T."/>
            <person name="Fujiyama A."/>
            <person name="Inagaki F."/>
            <person name="Takami H."/>
        </authorList>
    </citation>
    <scope>NUCLEOTIDE SEQUENCE</scope>
    <source>
        <strain evidence="2">Expedition CK06-06</strain>
    </source>
</reference>
<sequence length="221" mass="25941">RSLKEKERIKEEKRRRIEEKKRKLREKEKRKQEKLVMRKAYIERYINTMLYNDPSRAEIGLLICDKKTMALSQGSRIIGNKIRVNLAKENIKTFSDLFKIEFITDGNFRNLYQGDIQDIFDLEVKNYIDYLILGTKEAIFSKLPPLRYFISCNLLIDLKIYSAQTGEIIAINSFKEVGVGDDNREAEQTAVNKIIEKVKIFIMNNESIRFSVLINDNNFSG</sequence>
<protein>
    <submittedName>
        <fullName evidence="2">Uncharacterized protein</fullName>
    </submittedName>
</protein>
<gene>
    <name evidence="2" type="ORF">S01H4_07345</name>
</gene>
<accession>X0ZSJ4</accession>
<proteinExistence type="predicted"/>
<feature type="region of interest" description="Disordered" evidence="1">
    <location>
        <begin position="1"/>
        <end position="30"/>
    </location>
</feature>
<dbReference type="AlphaFoldDB" id="X0ZSJ4"/>